<dbReference type="GO" id="GO:0016757">
    <property type="term" value="F:glycosyltransferase activity"/>
    <property type="evidence" value="ECO:0007669"/>
    <property type="project" value="TreeGrafter"/>
</dbReference>
<reference evidence="1" key="1">
    <citation type="journal article" date="2020" name="mSystems">
        <title>Genome- and Community-Level Interaction Insights into Carbon Utilization and Element Cycling Functions of Hydrothermarchaeota in Hydrothermal Sediment.</title>
        <authorList>
            <person name="Zhou Z."/>
            <person name="Liu Y."/>
            <person name="Xu W."/>
            <person name="Pan J."/>
            <person name="Luo Z.H."/>
            <person name="Li M."/>
        </authorList>
    </citation>
    <scope>NUCLEOTIDE SEQUENCE [LARGE SCALE GENOMIC DNA]</scope>
    <source>
        <strain evidence="1">SpSt-418</strain>
    </source>
</reference>
<sequence length="436" mass="48961">MTSKPSSDVSLAHVDQAASGLAPITAPYLLTTSSLPCYIDERGRRYLDPLWVKDLREHVQYLQNLYLAAPCRYGIPPKSYTCLTNEPALSKIHFIDMPSPRNMAHGLLLLPQTFIRFWKVVNRVEIVHAGLAGWPIPYAWILAPITRLKKKFFLVNVESAPWRLEVSASRSLAAYLRAEIFEFINRFCVRAGSIVFFTHAQYRKSLQPNQPERGYVINASWIDEAHIISNLEATECWAKKRHAPLRVLFAARVVAQKGVQVLLAAMKELSRRGVAVQLDILGEGDLINLCEAVSQSIQTPVTINLLGTVSYGDEFFRLARNYHAIVIPNLSDEQPRLVYDAYSQAVPVLASETAGIRDCVQADQTGKLVPPGNITALADLLEWATTHIDELETMGMTALDLAHGLTHQEMHRRRWQILSKALEDARSNYSFFAAQT</sequence>
<evidence type="ECO:0000313" key="1">
    <source>
        <dbReference type="EMBL" id="HFN00420.1"/>
    </source>
</evidence>
<gene>
    <name evidence="1" type="ORF">ENR64_22265</name>
</gene>
<accession>A0A7C3PIN7</accession>
<organism evidence="1">
    <name type="scientific">Oscillatoriales cyanobacterium SpSt-418</name>
    <dbReference type="NCBI Taxonomy" id="2282169"/>
    <lineage>
        <taxon>Bacteria</taxon>
        <taxon>Bacillati</taxon>
        <taxon>Cyanobacteriota</taxon>
        <taxon>Cyanophyceae</taxon>
        <taxon>Oscillatoriophycideae</taxon>
        <taxon>Oscillatoriales</taxon>
    </lineage>
</organism>
<dbReference type="Pfam" id="PF13692">
    <property type="entry name" value="Glyco_trans_1_4"/>
    <property type="match status" value="1"/>
</dbReference>
<dbReference type="Gene3D" id="3.40.50.2000">
    <property type="entry name" value="Glycogen Phosphorylase B"/>
    <property type="match status" value="2"/>
</dbReference>
<comment type="caution">
    <text evidence="1">The sequence shown here is derived from an EMBL/GenBank/DDBJ whole genome shotgun (WGS) entry which is preliminary data.</text>
</comment>
<dbReference type="AlphaFoldDB" id="A0A7C3PIN7"/>
<name>A0A7C3PIN7_9CYAN</name>
<dbReference type="SUPFAM" id="SSF53756">
    <property type="entry name" value="UDP-Glycosyltransferase/glycogen phosphorylase"/>
    <property type="match status" value="1"/>
</dbReference>
<dbReference type="EMBL" id="DSRU01000321">
    <property type="protein sequence ID" value="HFN00420.1"/>
    <property type="molecule type" value="Genomic_DNA"/>
</dbReference>
<keyword evidence="1" id="KW-0808">Transferase</keyword>
<proteinExistence type="predicted"/>
<protein>
    <submittedName>
        <fullName evidence="1">Glycosyltransferase</fullName>
    </submittedName>
</protein>
<dbReference type="PANTHER" id="PTHR45947">
    <property type="entry name" value="SULFOQUINOVOSYL TRANSFERASE SQD2"/>
    <property type="match status" value="1"/>
</dbReference>
<dbReference type="PANTHER" id="PTHR45947:SF3">
    <property type="entry name" value="SULFOQUINOVOSYL TRANSFERASE SQD2"/>
    <property type="match status" value="1"/>
</dbReference>
<dbReference type="InterPro" id="IPR050194">
    <property type="entry name" value="Glycosyltransferase_grp1"/>
</dbReference>